<dbReference type="AlphaFoldDB" id="A0A8J5QMZ7"/>
<accession>A0A8J5QMZ7</accession>
<comment type="caution">
    <text evidence="4">The sequence shown here is derived from an EMBL/GenBank/DDBJ whole genome shotgun (WGS) entry which is preliminary data.</text>
</comment>
<keyword evidence="2" id="KW-0862">Zinc</keyword>
<name>A0A8J5QMZ7_9ASCO</name>
<evidence type="ECO:0000256" key="3">
    <source>
        <dbReference type="SAM" id="MobiDB-lite"/>
    </source>
</evidence>
<sequence length="334" mass="39154">MNIEEEEIYPSHTITNSFISTVDHLPCDIVRSLWVIQSCNFKISKAKEELNDLLIQYYKTRQISGNQIERIINLKQIIRKFSAETIEESRAINNQLITHKLNLAEELDQLQKIQQSQSSFLNDNSKRNDELRHQLKKHYAEHPLASQREALEEQDQQKQQEKQRQQLLQQRKQDQQRQKTGLKLILKIPKEIHPKPKQSSFTLKIKPTITGKSIASGKVSKSPKERTTVIKPVKDIPTIEPEPEVSEEQEEDKNSYCFCKQGSFGDMIACDNEESCQNGEWFHYKCVGLLNRVEALKYTTGKVKWFCSDECRRIVEEKDAKSKEAKKKKRKRRW</sequence>
<evidence type="ECO:0000256" key="2">
    <source>
        <dbReference type="PIRSR" id="PIRSR628651-51"/>
    </source>
</evidence>
<keyword evidence="2" id="KW-0479">Metal-binding</keyword>
<dbReference type="GO" id="GO:0005634">
    <property type="term" value="C:nucleus"/>
    <property type="evidence" value="ECO:0007669"/>
    <property type="project" value="TreeGrafter"/>
</dbReference>
<dbReference type="OrthoDB" id="5411773at2759"/>
<evidence type="ECO:0000313" key="4">
    <source>
        <dbReference type="EMBL" id="KAG7664479.1"/>
    </source>
</evidence>
<dbReference type="GO" id="GO:0000123">
    <property type="term" value="C:histone acetyltransferase complex"/>
    <property type="evidence" value="ECO:0007669"/>
    <property type="project" value="TreeGrafter"/>
</dbReference>
<dbReference type="GO" id="GO:0046872">
    <property type="term" value="F:metal ion binding"/>
    <property type="evidence" value="ECO:0007669"/>
    <property type="project" value="UniProtKB-KW"/>
</dbReference>
<feature type="binding site" evidence="2">
    <location>
        <position position="286"/>
    </location>
    <ligand>
        <name>Zn(2+)</name>
        <dbReference type="ChEBI" id="CHEBI:29105"/>
        <label>1</label>
    </ligand>
</feature>
<dbReference type="GO" id="GO:0006355">
    <property type="term" value="P:regulation of DNA-templated transcription"/>
    <property type="evidence" value="ECO:0007669"/>
    <property type="project" value="TreeGrafter"/>
</dbReference>
<dbReference type="Proteomes" id="UP000694255">
    <property type="component" value="Unassembled WGS sequence"/>
</dbReference>
<reference evidence="4 5" key="1">
    <citation type="journal article" date="2021" name="DNA Res.">
        <title>Genome analysis of Candida subhashii reveals its hybrid nature and dual mitochondrial genome conformations.</title>
        <authorList>
            <person name="Mixao V."/>
            <person name="Hegedusova E."/>
            <person name="Saus E."/>
            <person name="Pryszcz L.P."/>
            <person name="Cillingova A."/>
            <person name="Nosek J."/>
            <person name="Gabaldon T."/>
        </authorList>
    </citation>
    <scope>NUCLEOTIDE SEQUENCE [LARGE SCALE GENOMIC DNA]</scope>
    <source>
        <strain evidence="4 5">CBS 10753</strain>
    </source>
</reference>
<dbReference type="RefSeq" id="XP_049264711.1">
    <property type="nucleotide sequence ID" value="XM_049405686.1"/>
</dbReference>
<feature type="site" description="Histone H3K4me3 binding" evidence="1">
    <location>
        <position position="281"/>
    </location>
</feature>
<feature type="site" description="Histone H3K4me3 binding" evidence="1">
    <location>
        <position position="271"/>
    </location>
</feature>
<feature type="region of interest" description="Disordered" evidence="3">
    <location>
        <begin position="150"/>
        <end position="175"/>
    </location>
</feature>
<dbReference type="PANTHER" id="PTHR10333:SF94">
    <property type="entry name" value="FINGER DOMAIN PROTEIN, PUTATIVE (AFU_ORTHOLOGUE AFUA_3G11940)-RELATED"/>
    <property type="match status" value="1"/>
</dbReference>
<feature type="compositionally biased region" description="Basic and acidic residues" evidence="3">
    <location>
        <begin position="150"/>
        <end position="164"/>
    </location>
</feature>
<feature type="binding site" evidence="2">
    <location>
        <position position="307"/>
    </location>
    <ligand>
        <name>Zn(2+)</name>
        <dbReference type="ChEBI" id="CHEBI:29105"/>
        <label>2</label>
    </ligand>
</feature>
<dbReference type="GeneID" id="73468786"/>
<feature type="binding site" evidence="2">
    <location>
        <position position="283"/>
    </location>
    <ligand>
        <name>Zn(2+)</name>
        <dbReference type="ChEBI" id="CHEBI:29105"/>
        <label>1</label>
    </ligand>
</feature>
<evidence type="ECO:0008006" key="6">
    <source>
        <dbReference type="Google" id="ProtNLM"/>
    </source>
</evidence>
<feature type="binding site" evidence="2">
    <location>
        <position position="259"/>
    </location>
    <ligand>
        <name>Zn(2+)</name>
        <dbReference type="ChEBI" id="CHEBI:29105"/>
        <label>1</label>
    </ligand>
</feature>
<organism evidence="4 5">
    <name type="scientific">[Candida] subhashii</name>
    <dbReference type="NCBI Taxonomy" id="561895"/>
    <lineage>
        <taxon>Eukaryota</taxon>
        <taxon>Fungi</taxon>
        <taxon>Dikarya</taxon>
        <taxon>Ascomycota</taxon>
        <taxon>Saccharomycotina</taxon>
        <taxon>Pichiomycetes</taxon>
        <taxon>Debaryomycetaceae</taxon>
        <taxon>Spathaspora</taxon>
    </lineage>
</organism>
<protein>
    <recommendedName>
        <fullName evidence="6">Zinc finger PHD-type domain-containing protein</fullName>
    </recommendedName>
</protein>
<feature type="site" description="Histone H3K4me3 binding" evidence="1">
    <location>
        <position position="267"/>
    </location>
</feature>
<dbReference type="EMBL" id="JAGSYN010000081">
    <property type="protein sequence ID" value="KAG7664479.1"/>
    <property type="molecule type" value="Genomic_DNA"/>
</dbReference>
<dbReference type="PANTHER" id="PTHR10333">
    <property type="entry name" value="INHIBITOR OF GROWTH PROTEIN"/>
    <property type="match status" value="1"/>
</dbReference>
<feature type="binding site" evidence="2">
    <location>
        <position position="257"/>
    </location>
    <ligand>
        <name>Zn(2+)</name>
        <dbReference type="ChEBI" id="CHEBI:29105"/>
        <label>1</label>
    </ligand>
</feature>
<evidence type="ECO:0000256" key="1">
    <source>
        <dbReference type="PIRSR" id="PIRSR628651-50"/>
    </source>
</evidence>
<feature type="binding site" evidence="2">
    <location>
        <position position="270"/>
    </location>
    <ligand>
        <name>Zn(2+)</name>
        <dbReference type="ChEBI" id="CHEBI:29105"/>
        <label>2</label>
    </ligand>
</feature>
<feature type="site" description="Histone H3K4me3 binding" evidence="1">
    <location>
        <position position="256"/>
    </location>
</feature>
<evidence type="ECO:0000313" key="5">
    <source>
        <dbReference type="Proteomes" id="UP000694255"/>
    </source>
</evidence>
<dbReference type="InterPro" id="IPR028651">
    <property type="entry name" value="ING_fam"/>
</dbReference>
<keyword evidence="5" id="KW-1185">Reference proteome</keyword>
<feature type="binding site" evidence="2">
    <location>
        <position position="311"/>
    </location>
    <ligand>
        <name>Zn(2+)</name>
        <dbReference type="ChEBI" id="CHEBI:29105"/>
        <label>2</label>
    </ligand>
</feature>
<proteinExistence type="predicted"/>
<dbReference type="GO" id="GO:0004402">
    <property type="term" value="F:histone acetyltransferase activity"/>
    <property type="evidence" value="ECO:0007669"/>
    <property type="project" value="TreeGrafter"/>
</dbReference>
<feature type="binding site" evidence="2">
    <location>
        <position position="276"/>
    </location>
    <ligand>
        <name>Zn(2+)</name>
        <dbReference type="ChEBI" id="CHEBI:29105"/>
        <label>2</label>
    </ligand>
</feature>
<gene>
    <name evidence="4" type="ORF">J8A68_001985</name>
</gene>